<keyword evidence="4" id="KW-1185">Reference proteome</keyword>
<dbReference type="Proteomes" id="UP000013785">
    <property type="component" value="Unassembled WGS sequence"/>
</dbReference>
<comment type="caution">
    <text evidence="3">The sequence shown here is derived from an EMBL/GenBank/DDBJ whole genome shotgun (WGS) entry which is preliminary data.</text>
</comment>
<keyword evidence="1" id="KW-0175">Coiled coil</keyword>
<feature type="transmembrane region" description="Helical" evidence="2">
    <location>
        <begin position="6"/>
        <end position="27"/>
    </location>
</feature>
<evidence type="ECO:0000256" key="1">
    <source>
        <dbReference type="SAM" id="Coils"/>
    </source>
</evidence>
<dbReference type="STRING" id="154621.RV11_GL003267"/>
<evidence type="ECO:0000256" key="2">
    <source>
        <dbReference type="SAM" id="Phobius"/>
    </source>
</evidence>
<keyword evidence="2" id="KW-1133">Transmembrane helix</keyword>
<accession>R3WMS7</accession>
<feature type="coiled-coil region" evidence="1">
    <location>
        <begin position="30"/>
        <end position="70"/>
    </location>
</feature>
<dbReference type="HOGENOM" id="CLU_1554551_0_0_9"/>
<reference evidence="3 4" key="1">
    <citation type="submission" date="2013-02" db="EMBL/GenBank/DDBJ databases">
        <title>The Genome Sequence of Enterococcus phoeniculicola BAA-412.</title>
        <authorList>
            <consortium name="The Broad Institute Genome Sequencing Platform"/>
            <consortium name="The Broad Institute Genome Sequencing Center for Infectious Disease"/>
            <person name="Earl A.M."/>
            <person name="Gilmore M.S."/>
            <person name="Lebreton F."/>
            <person name="Walker B."/>
            <person name="Young S.K."/>
            <person name="Zeng Q."/>
            <person name="Gargeya S."/>
            <person name="Fitzgerald M."/>
            <person name="Haas B."/>
            <person name="Abouelleil A."/>
            <person name="Alvarado L."/>
            <person name="Arachchi H.M."/>
            <person name="Berlin A.M."/>
            <person name="Chapman S.B."/>
            <person name="Dewar J."/>
            <person name="Goldberg J."/>
            <person name="Griggs A."/>
            <person name="Gujja S."/>
            <person name="Hansen M."/>
            <person name="Howarth C."/>
            <person name="Imamovic A."/>
            <person name="Larimer J."/>
            <person name="McCowan C."/>
            <person name="Murphy C."/>
            <person name="Neiman D."/>
            <person name="Pearson M."/>
            <person name="Priest M."/>
            <person name="Roberts A."/>
            <person name="Saif S."/>
            <person name="Shea T."/>
            <person name="Sisk P."/>
            <person name="Sykes S."/>
            <person name="Wortman J."/>
            <person name="Nusbaum C."/>
            <person name="Birren B."/>
        </authorList>
    </citation>
    <scope>NUCLEOTIDE SEQUENCE [LARGE SCALE GENOMIC DNA]</scope>
    <source>
        <strain evidence="3 4">ATCC BAA-412</strain>
    </source>
</reference>
<protein>
    <submittedName>
        <fullName evidence="3">Uncharacterized protein</fullName>
    </submittedName>
</protein>
<sequence length="172" mass="20046">MLSVALAGLIGVLVGAGIVSLAFYLQLRYQEKKELRRRSLENKVREIEVLNELNKKVNEILQKRNVLLEKYVSFDAFDDCYITIDDFVYLQTFTSQNNFYLPNYILEQFFKNIAHRKVVLSPDETVKIGGYTYKGGRVILENFSEELIEMINEKKIQMKQLTNDPVEFFSGK</sequence>
<dbReference type="AlphaFoldDB" id="R3WMS7"/>
<dbReference type="RefSeq" id="WP_010766998.1">
    <property type="nucleotide sequence ID" value="NZ_ASWE01000004.1"/>
</dbReference>
<dbReference type="EMBL" id="AJAT01000007">
    <property type="protein sequence ID" value="EOL48772.1"/>
    <property type="molecule type" value="Genomic_DNA"/>
</dbReference>
<proteinExistence type="predicted"/>
<gene>
    <name evidence="3" type="ORF">UC3_00323</name>
</gene>
<keyword evidence="2" id="KW-0472">Membrane</keyword>
<name>R3WMS7_9ENTE</name>
<evidence type="ECO:0000313" key="3">
    <source>
        <dbReference type="EMBL" id="EOL48772.1"/>
    </source>
</evidence>
<keyword evidence="2" id="KW-0812">Transmembrane</keyword>
<dbReference type="eggNOG" id="ENOG5033NE3">
    <property type="taxonomic scope" value="Bacteria"/>
</dbReference>
<dbReference type="OrthoDB" id="2192989at2"/>
<dbReference type="PATRIC" id="fig|1158610.3.peg.297"/>
<organism evidence="3 4">
    <name type="scientific">Enterococcus phoeniculicola ATCC BAA-412</name>
    <dbReference type="NCBI Taxonomy" id="1158610"/>
    <lineage>
        <taxon>Bacteria</taxon>
        <taxon>Bacillati</taxon>
        <taxon>Bacillota</taxon>
        <taxon>Bacilli</taxon>
        <taxon>Lactobacillales</taxon>
        <taxon>Enterococcaceae</taxon>
        <taxon>Enterococcus</taxon>
    </lineage>
</organism>
<evidence type="ECO:0000313" key="4">
    <source>
        <dbReference type="Proteomes" id="UP000013785"/>
    </source>
</evidence>